<reference evidence="1 2" key="1">
    <citation type="submission" date="2024-05" db="EMBL/GenBank/DDBJ databases">
        <title>Haplotype-resolved chromosome-level genome assembly of Huyou (Citrus changshanensis).</title>
        <authorList>
            <person name="Miao C."/>
            <person name="Chen W."/>
            <person name="Wu Y."/>
            <person name="Wang L."/>
            <person name="Zhao S."/>
            <person name="Grierson D."/>
            <person name="Xu C."/>
            <person name="Chen K."/>
        </authorList>
    </citation>
    <scope>NUCLEOTIDE SEQUENCE [LARGE SCALE GENOMIC DNA]</scope>
    <source>
        <strain evidence="1">01-14</strain>
        <tissue evidence="1">Leaf</tissue>
    </source>
</reference>
<organism evidence="1 2">
    <name type="scientific">Citrus x changshan-huyou</name>
    <dbReference type="NCBI Taxonomy" id="2935761"/>
    <lineage>
        <taxon>Eukaryota</taxon>
        <taxon>Viridiplantae</taxon>
        <taxon>Streptophyta</taxon>
        <taxon>Embryophyta</taxon>
        <taxon>Tracheophyta</taxon>
        <taxon>Spermatophyta</taxon>
        <taxon>Magnoliopsida</taxon>
        <taxon>eudicotyledons</taxon>
        <taxon>Gunneridae</taxon>
        <taxon>Pentapetalae</taxon>
        <taxon>rosids</taxon>
        <taxon>malvids</taxon>
        <taxon>Sapindales</taxon>
        <taxon>Rutaceae</taxon>
        <taxon>Aurantioideae</taxon>
        <taxon>Citrus</taxon>
    </lineage>
</organism>
<evidence type="ECO:0000313" key="1">
    <source>
        <dbReference type="EMBL" id="KAK9209987.1"/>
    </source>
</evidence>
<proteinExistence type="predicted"/>
<dbReference type="AlphaFoldDB" id="A0AAP0ML58"/>
<name>A0AAP0ML58_9ROSI</name>
<evidence type="ECO:0000313" key="2">
    <source>
        <dbReference type="Proteomes" id="UP001428341"/>
    </source>
</evidence>
<gene>
    <name evidence="1" type="ORF">WN944_002356</name>
</gene>
<dbReference type="EMBL" id="JBCGBO010000004">
    <property type="protein sequence ID" value="KAK9209987.1"/>
    <property type="molecule type" value="Genomic_DNA"/>
</dbReference>
<sequence>MRRFKVVAADLVATQGHNVGADRVAHCACRPNSYANGYRCCLLPTAAVKQW</sequence>
<protein>
    <submittedName>
        <fullName evidence="1">Uncharacterized protein</fullName>
    </submittedName>
</protein>
<dbReference type="Proteomes" id="UP001428341">
    <property type="component" value="Unassembled WGS sequence"/>
</dbReference>
<accession>A0AAP0ML58</accession>
<keyword evidence="2" id="KW-1185">Reference proteome</keyword>
<comment type="caution">
    <text evidence="1">The sequence shown here is derived from an EMBL/GenBank/DDBJ whole genome shotgun (WGS) entry which is preliminary data.</text>
</comment>